<accession>A0A1Y1Q6Z0</accession>
<comment type="caution">
    <text evidence="1">The sequence shown here is derived from an EMBL/GenBank/DDBJ whole genome shotgun (WGS) entry which is preliminary data.</text>
</comment>
<evidence type="ECO:0000313" key="1">
    <source>
        <dbReference type="EMBL" id="OQW97647.1"/>
    </source>
</evidence>
<gene>
    <name evidence="1" type="ORF">BWK73_54025</name>
</gene>
<dbReference type="AlphaFoldDB" id="A0A1Y1Q6Z0"/>
<dbReference type="Proteomes" id="UP000192491">
    <property type="component" value="Unassembled WGS sequence"/>
</dbReference>
<sequence length="68" mass="7495">MAPILGRSAGQNSGGLDAVKSEVVRLPEPVLVVERYDRMVQAGQLTNTRLYRGATISVHALRRQTGWF</sequence>
<organism evidence="1 2">
    <name type="scientific">Thiothrix lacustris</name>
    <dbReference type="NCBI Taxonomy" id="525917"/>
    <lineage>
        <taxon>Bacteria</taxon>
        <taxon>Pseudomonadati</taxon>
        <taxon>Pseudomonadota</taxon>
        <taxon>Gammaproteobacteria</taxon>
        <taxon>Thiotrichales</taxon>
        <taxon>Thiotrichaceae</taxon>
        <taxon>Thiothrix</taxon>
    </lineage>
</organism>
<proteinExistence type="predicted"/>
<name>A0A1Y1Q6Z0_9GAMM</name>
<reference evidence="1 2" key="1">
    <citation type="submission" date="2017-01" db="EMBL/GenBank/DDBJ databases">
        <title>Novel large sulfur bacteria in the metagenomes of groundwater-fed chemosynthetic microbial mats in the Lake Huron basin.</title>
        <authorList>
            <person name="Sharrar A.M."/>
            <person name="Flood B.E."/>
            <person name="Bailey J.V."/>
            <person name="Jones D.S."/>
            <person name="Biddanda B."/>
            <person name="Ruberg S.A."/>
            <person name="Marcus D.N."/>
            <person name="Dick G.J."/>
        </authorList>
    </citation>
    <scope>NUCLEOTIDE SEQUENCE [LARGE SCALE GENOMIC DNA]</scope>
    <source>
        <strain evidence="1">A8</strain>
    </source>
</reference>
<dbReference type="EMBL" id="MTEJ01000796">
    <property type="protein sequence ID" value="OQW97647.1"/>
    <property type="molecule type" value="Genomic_DNA"/>
</dbReference>
<protein>
    <submittedName>
        <fullName evidence="1">Uncharacterized protein</fullName>
    </submittedName>
</protein>
<evidence type="ECO:0000313" key="2">
    <source>
        <dbReference type="Proteomes" id="UP000192491"/>
    </source>
</evidence>